<dbReference type="PANTHER" id="PTHR36595">
    <property type="entry name" value="TRANSMEMBRANE PROTEIN"/>
    <property type="match status" value="1"/>
</dbReference>
<dbReference type="EnsemblPlants" id="evm.model.05.1226">
    <property type="protein sequence ID" value="cds.evm.model.05.1226"/>
    <property type="gene ID" value="evm.TU.05.1226"/>
</dbReference>
<dbReference type="EMBL" id="UZAU01000509">
    <property type="status" value="NOT_ANNOTATED_CDS"/>
    <property type="molecule type" value="Genomic_DNA"/>
</dbReference>
<proteinExistence type="predicted"/>
<dbReference type="Proteomes" id="UP000596661">
    <property type="component" value="Chromosome 5"/>
</dbReference>
<dbReference type="AlphaFoldDB" id="A0A803PKI0"/>
<dbReference type="PANTHER" id="PTHR36595:SF1">
    <property type="entry name" value="TRANSMEMBRANE PROTEIN"/>
    <property type="match status" value="1"/>
</dbReference>
<protein>
    <submittedName>
        <fullName evidence="2">Uncharacterized protein</fullName>
    </submittedName>
</protein>
<sequence>MLDVTLDLISQTASSSLFAFCFCNLIIVIILLGSKPVNSAHDQKQSDHAPPLSVVSIPKTVTHDDEAVKHNGLGMEERDVLEVNLGVGPKYWRAWLEKDLHDCPSMF</sequence>
<keyword evidence="1" id="KW-0472">Membrane</keyword>
<keyword evidence="1" id="KW-1133">Transmembrane helix</keyword>
<evidence type="ECO:0000313" key="3">
    <source>
        <dbReference type="Proteomes" id="UP000596661"/>
    </source>
</evidence>
<reference evidence="2" key="2">
    <citation type="submission" date="2021-03" db="UniProtKB">
        <authorList>
            <consortium name="EnsemblPlants"/>
        </authorList>
    </citation>
    <scope>IDENTIFICATION</scope>
</reference>
<evidence type="ECO:0000313" key="2">
    <source>
        <dbReference type="EnsemblPlants" id="cds.evm.model.05.1226"/>
    </source>
</evidence>
<name>A0A803PKI0_CANSA</name>
<reference evidence="2" key="1">
    <citation type="submission" date="2018-11" db="EMBL/GenBank/DDBJ databases">
        <authorList>
            <person name="Grassa J C."/>
        </authorList>
    </citation>
    <scope>NUCLEOTIDE SEQUENCE [LARGE SCALE GENOMIC DNA]</scope>
</reference>
<feature type="transmembrane region" description="Helical" evidence="1">
    <location>
        <begin position="12"/>
        <end position="34"/>
    </location>
</feature>
<keyword evidence="3" id="KW-1185">Reference proteome</keyword>
<accession>A0A803PKI0</accession>
<keyword evidence="1" id="KW-0812">Transmembrane</keyword>
<evidence type="ECO:0000256" key="1">
    <source>
        <dbReference type="SAM" id="Phobius"/>
    </source>
</evidence>
<dbReference type="Gramene" id="evm.model.05.1226">
    <property type="protein sequence ID" value="cds.evm.model.05.1226"/>
    <property type="gene ID" value="evm.TU.05.1226"/>
</dbReference>
<organism evidence="2 3">
    <name type="scientific">Cannabis sativa</name>
    <name type="common">Hemp</name>
    <name type="synonym">Marijuana</name>
    <dbReference type="NCBI Taxonomy" id="3483"/>
    <lineage>
        <taxon>Eukaryota</taxon>
        <taxon>Viridiplantae</taxon>
        <taxon>Streptophyta</taxon>
        <taxon>Embryophyta</taxon>
        <taxon>Tracheophyta</taxon>
        <taxon>Spermatophyta</taxon>
        <taxon>Magnoliopsida</taxon>
        <taxon>eudicotyledons</taxon>
        <taxon>Gunneridae</taxon>
        <taxon>Pentapetalae</taxon>
        <taxon>rosids</taxon>
        <taxon>fabids</taxon>
        <taxon>Rosales</taxon>
        <taxon>Cannabaceae</taxon>
        <taxon>Cannabis</taxon>
    </lineage>
</organism>